<evidence type="ECO:0000259" key="22">
    <source>
        <dbReference type="SMART" id="SM00278"/>
    </source>
</evidence>
<dbReference type="Gene3D" id="1.10.150.110">
    <property type="entry name" value="DNA polymerase beta, N-terminal domain-like"/>
    <property type="match status" value="1"/>
</dbReference>
<dbReference type="SMART" id="SM00481">
    <property type="entry name" value="POLIIIAc"/>
    <property type="match status" value="1"/>
</dbReference>
<evidence type="ECO:0000256" key="1">
    <source>
        <dbReference type="ARBA" id="ARBA00001946"/>
    </source>
</evidence>
<dbReference type="SUPFAM" id="SSF81301">
    <property type="entry name" value="Nucleotidyltransferase"/>
    <property type="match status" value="1"/>
</dbReference>
<dbReference type="PANTHER" id="PTHR36928">
    <property type="entry name" value="PHOSPHATASE YCDX-RELATED"/>
    <property type="match status" value="1"/>
</dbReference>
<dbReference type="InterPro" id="IPR037160">
    <property type="entry name" value="DNA_Pol_thumb_sf"/>
</dbReference>
<evidence type="ECO:0000256" key="3">
    <source>
        <dbReference type="ARBA" id="ARBA00012417"/>
    </source>
</evidence>
<dbReference type="SUPFAM" id="SSF89550">
    <property type="entry name" value="PHP domain-like"/>
    <property type="match status" value="1"/>
</dbReference>
<dbReference type="InterPro" id="IPR029398">
    <property type="entry name" value="PolB_thumb"/>
</dbReference>
<dbReference type="InterPro" id="IPR047967">
    <property type="entry name" value="PolX_PHP"/>
</dbReference>
<dbReference type="CDD" id="cd00141">
    <property type="entry name" value="NT_POLXc"/>
    <property type="match status" value="1"/>
</dbReference>
<dbReference type="Gene3D" id="3.20.20.140">
    <property type="entry name" value="Metal-dependent hydrolases"/>
    <property type="match status" value="1"/>
</dbReference>
<keyword evidence="25" id="KW-0378">Hydrolase</keyword>
<dbReference type="GO" id="GO:0004527">
    <property type="term" value="F:exonuclease activity"/>
    <property type="evidence" value="ECO:0007669"/>
    <property type="project" value="UniProtKB-KW"/>
</dbReference>
<evidence type="ECO:0000256" key="13">
    <source>
        <dbReference type="ARBA" id="ARBA00022932"/>
    </source>
</evidence>
<dbReference type="InterPro" id="IPR004013">
    <property type="entry name" value="PHP_dom"/>
</dbReference>
<dbReference type="InterPro" id="IPR027421">
    <property type="entry name" value="DNA_pol_lamdba_lyase_dom_sf"/>
</dbReference>
<dbReference type="Proteomes" id="UP001183388">
    <property type="component" value="Unassembled WGS sequence"/>
</dbReference>
<keyword evidence="8" id="KW-0808">Transferase</keyword>
<dbReference type="Pfam" id="PF14791">
    <property type="entry name" value="DNA_pol_B_thumb"/>
    <property type="match status" value="1"/>
</dbReference>
<evidence type="ECO:0000256" key="8">
    <source>
        <dbReference type="ARBA" id="ARBA00022679"/>
    </source>
</evidence>
<evidence type="ECO:0000256" key="21">
    <source>
        <dbReference type="ARBA" id="ARBA00049244"/>
    </source>
</evidence>
<dbReference type="InterPro" id="IPR003583">
    <property type="entry name" value="Hlx-hairpin-Hlx_DNA-bd_motif"/>
</dbReference>
<evidence type="ECO:0000256" key="5">
    <source>
        <dbReference type="ARBA" id="ARBA00020020"/>
    </source>
</evidence>
<keyword evidence="12" id="KW-0832">Ubl conjugation</keyword>
<keyword evidence="7" id="KW-0237">DNA synthesis</keyword>
<evidence type="ECO:0000256" key="4">
    <source>
        <dbReference type="ARBA" id="ARBA00012720"/>
    </source>
</evidence>
<comment type="caution">
    <text evidence="25">The sequence shown here is derived from an EMBL/GenBank/DDBJ whole genome shotgun (WGS) entry which is preliminary data.</text>
</comment>
<evidence type="ECO:0000256" key="6">
    <source>
        <dbReference type="ARBA" id="ARBA00022481"/>
    </source>
</evidence>
<keyword evidence="13" id="KW-0239">DNA-directed DNA polymerase</keyword>
<evidence type="ECO:0000256" key="19">
    <source>
        <dbReference type="ARBA" id="ARBA00044678"/>
    </source>
</evidence>
<evidence type="ECO:0000256" key="2">
    <source>
        <dbReference type="ARBA" id="ARBA00004496"/>
    </source>
</evidence>
<dbReference type="InterPro" id="IPR010996">
    <property type="entry name" value="HHH_MUS81"/>
</dbReference>
<dbReference type="SUPFAM" id="SSF47802">
    <property type="entry name" value="DNA polymerase beta, N-terminal domain-like"/>
    <property type="match status" value="1"/>
</dbReference>
<dbReference type="Pfam" id="PF02811">
    <property type="entry name" value="PHP"/>
    <property type="match status" value="1"/>
</dbReference>
<feature type="domain" description="DNA-directed DNA polymerase X" evidence="24">
    <location>
        <begin position="3"/>
        <end position="316"/>
    </location>
</feature>
<keyword evidence="9" id="KW-0548">Nucleotidyltransferase</keyword>
<dbReference type="InterPro" id="IPR043519">
    <property type="entry name" value="NT_sf"/>
</dbReference>
<dbReference type="Pfam" id="PF14520">
    <property type="entry name" value="HHH_5"/>
    <property type="match status" value="1"/>
</dbReference>
<dbReference type="PRINTS" id="PR00870">
    <property type="entry name" value="DNAPOLXBETA"/>
</dbReference>
<evidence type="ECO:0000259" key="24">
    <source>
        <dbReference type="SMART" id="SM00483"/>
    </source>
</evidence>
<evidence type="ECO:0000256" key="16">
    <source>
        <dbReference type="ARBA" id="ARBA00035717"/>
    </source>
</evidence>
<reference evidence="26" key="1">
    <citation type="submission" date="2023-07" db="EMBL/GenBank/DDBJ databases">
        <title>30 novel species of actinomycetes from the DSMZ collection.</title>
        <authorList>
            <person name="Nouioui I."/>
        </authorList>
    </citation>
    <scope>NUCLEOTIDE SEQUENCE [LARGE SCALE GENOMIC DNA]</scope>
    <source>
        <strain evidence="26">DSM 44917</strain>
    </source>
</reference>
<comment type="catalytic activity">
    <reaction evidence="18">
        <text>2'-deoxyribonucleotide-(2'-deoxyribose 5'-phosphate)-2'-deoxyribonucleotide-DNA = a 3'-end 2'-deoxyribonucleotide-(2,3-dehydro-2,3-deoxyribose 5'-phosphate)-DNA + a 5'-end 5'-phospho-2'-deoxyribonucleoside-DNA + H(+)</text>
        <dbReference type="Rhea" id="RHEA:66592"/>
        <dbReference type="Rhea" id="RHEA-COMP:13180"/>
        <dbReference type="Rhea" id="RHEA-COMP:16897"/>
        <dbReference type="Rhea" id="RHEA-COMP:17067"/>
        <dbReference type="ChEBI" id="CHEBI:15378"/>
        <dbReference type="ChEBI" id="CHEBI:136412"/>
        <dbReference type="ChEBI" id="CHEBI:157695"/>
        <dbReference type="ChEBI" id="CHEBI:167181"/>
        <dbReference type="EC" id="4.2.99.18"/>
    </reaction>
</comment>
<dbReference type="EC" id="4.2.99.18" evidence="4"/>
<dbReference type="InterPro" id="IPR022311">
    <property type="entry name" value="PolX-like"/>
</dbReference>
<dbReference type="InterPro" id="IPR016195">
    <property type="entry name" value="Pol/histidinol_Pase-like"/>
</dbReference>
<feature type="domain" description="Polymerase/histidinol phosphatase N-terminal" evidence="23">
    <location>
        <begin position="340"/>
        <end position="418"/>
    </location>
</feature>
<protein>
    <recommendedName>
        <fullName evidence="5">DNA polymerase beta</fullName>
        <ecNumber evidence="3">2.7.7.7</ecNumber>
        <ecNumber evidence="4">4.2.99.18</ecNumber>
    </recommendedName>
    <alternativeName>
        <fullName evidence="16">5'-deoxyribose-phosphate lyase</fullName>
    </alternativeName>
    <alternativeName>
        <fullName evidence="17">AP lyase</fullName>
    </alternativeName>
</protein>
<evidence type="ECO:0000256" key="11">
    <source>
        <dbReference type="ARBA" id="ARBA00022763"/>
    </source>
</evidence>
<keyword evidence="6" id="KW-0488">Methylation</keyword>
<comment type="catalytic activity">
    <reaction evidence="19">
        <text>a 5'-end 2'-deoxyribose-2'-deoxyribonucleotide-DNA = (2E,4S)-4-hydroxypenten-2-al-5-phosphate + a 5'-end 5'-phospho-2'-deoxyribonucleoside-DNA + H(+)</text>
        <dbReference type="Rhea" id="RHEA:76255"/>
        <dbReference type="Rhea" id="RHEA-COMP:13180"/>
        <dbReference type="Rhea" id="RHEA-COMP:18657"/>
        <dbReference type="ChEBI" id="CHEBI:15378"/>
        <dbReference type="ChEBI" id="CHEBI:136412"/>
        <dbReference type="ChEBI" id="CHEBI:195194"/>
        <dbReference type="ChEBI" id="CHEBI:195195"/>
    </reaction>
</comment>
<dbReference type="Gene3D" id="3.30.460.10">
    <property type="entry name" value="Beta Polymerase, domain 2"/>
    <property type="match status" value="1"/>
</dbReference>
<keyword evidence="26" id="KW-1185">Reference proteome</keyword>
<gene>
    <name evidence="25" type="primary">polX</name>
    <name evidence="25" type="ORF">RM780_15350</name>
</gene>
<feature type="domain" description="Helix-hairpin-helix DNA-binding motif class 1" evidence="22">
    <location>
        <begin position="52"/>
        <end position="71"/>
    </location>
</feature>
<feature type="domain" description="Helix-hairpin-helix DNA-binding motif class 1" evidence="22">
    <location>
        <begin position="92"/>
        <end position="111"/>
    </location>
</feature>
<dbReference type="InterPro" id="IPR050243">
    <property type="entry name" value="PHP_phosphatase"/>
</dbReference>
<dbReference type="NCBIfam" id="NF006375">
    <property type="entry name" value="PRK08609.1"/>
    <property type="match status" value="1"/>
</dbReference>
<evidence type="ECO:0000256" key="10">
    <source>
        <dbReference type="ARBA" id="ARBA00022705"/>
    </source>
</evidence>
<dbReference type="SMART" id="SM00278">
    <property type="entry name" value="HhH1"/>
    <property type="match status" value="3"/>
</dbReference>
<comment type="cofactor">
    <cofactor evidence="1">
        <name>Mg(2+)</name>
        <dbReference type="ChEBI" id="CHEBI:18420"/>
    </cofactor>
</comment>
<evidence type="ECO:0000313" key="25">
    <source>
        <dbReference type="EMBL" id="MDT0308328.1"/>
    </source>
</evidence>
<keyword evidence="10" id="KW-0235">DNA replication</keyword>
<proteinExistence type="predicted"/>
<sequence>MARPNDEVAALLREYADLLAITGKDAFKQRAYERAARAIGGHPADVSRLDAGELRAIPGVGRSIADKVEEYLRTGRVAAVEAARGELPPGVRELTAVPGLGPKKALTLCRERGIASVDDLAAALREGRLAGLRGFGPRTVENLLRGVELLRASGGRVLLDAATALAEEAVAALEAAPGCERAAPAGSLRRMRETVGDLDLLAAAREAGPVMDAFAALPFAAEVIARGETAMAVRTPGGLRIDLRVLPPDAWGAGLLHFTGSREHAARIRELAARRGLRLSEYGLFDAETGRRRAARTEAGVYRRLGLPWIPPVLREDRGEIEAARRGELPRLVTEEDLRGDLHTHTSLTDGLAPLSEMAAVATERGYEWFAVTDHAPDLRMQRMTKEKILAQREELRALQGSFGGMRLLHGTELNIGPEGGVDWPGDFLAGFDVCVASIHSHFGLDRAAQTRRLIRACENPHVHVIGHPTTRKLGSRGPIDADLDAVFAACARTGTALEINGHPNRLDLRDEHVLRARAHGVLFAVDSDAHTPGELAHTRYGIGTAQRGWLTPAEVVTTWPLDRLRRFLAERGR</sequence>
<evidence type="ECO:0000256" key="15">
    <source>
        <dbReference type="ARBA" id="ARBA00023204"/>
    </source>
</evidence>
<evidence type="ECO:0000256" key="18">
    <source>
        <dbReference type="ARBA" id="ARBA00044632"/>
    </source>
</evidence>
<accession>A0ABU2L9T2</accession>
<dbReference type="EC" id="2.7.7.7" evidence="3"/>
<comment type="catalytic activity">
    <reaction evidence="21">
        <text>DNA(n) + a 2'-deoxyribonucleoside 5'-triphosphate = DNA(n+1) + diphosphate</text>
        <dbReference type="Rhea" id="RHEA:22508"/>
        <dbReference type="Rhea" id="RHEA-COMP:17339"/>
        <dbReference type="Rhea" id="RHEA-COMP:17340"/>
        <dbReference type="ChEBI" id="CHEBI:33019"/>
        <dbReference type="ChEBI" id="CHEBI:61560"/>
        <dbReference type="ChEBI" id="CHEBI:173112"/>
        <dbReference type="EC" id="2.7.7.7"/>
    </reaction>
</comment>
<name>A0ABU2L9T2_9ACTN</name>
<dbReference type="PIRSF" id="PIRSF005047">
    <property type="entry name" value="UCP005047_YshC"/>
    <property type="match status" value="1"/>
</dbReference>
<keyword evidence="11" id="KW-0227">DNA damage</keyword>
<keyword evidence="15" id="KW-0234">DNA repair</keyword>
<evidence type="ECO:0000256" key="20">
    <source>
        <dbReference type="ARBA" id="ARBA00045548"/>
    </source>
</evidence>
<dbReference type="Gene3D" id="1.10.150.20">
    <property type="entry name" value="5' to 3' exonuclease, C-terminal subdomain"/>
    <property type="match status" value="1"/>
</dbReference>
<dbReference type="InterPro" id="IPR002008">
    <property type="entry name" value="DNA_pol_X_beta-like"/>
</dbReference>
<feature type="domain" description="Helix-hairpin-helix DNA-binding motif class 1" evidence="22">
    <location>
        <begin position="127"/>
        <end position="146"/>
    </location>
</feature>
<dbReference type="InterPro" id="IPR002054">
    <property type="entry name" value="DNA-dir_DNA_pol_X"/>
</dbReference>
<dbReference type="InterPro" id="IPR003141">
    <property type="entry name" value="Pol/His_phosphatase_N"/>
</dbReference>
<evidence type="ECO:0000256" key="7">
    <source>
        <dbReference type="ARBA" id="ARBA00022634"/>
    </source>
</evidence>
<evidence type="ECO:0000256" key="17">
    <source>
        <dbReference type="ARBA" id="ARBA00035726"/>
    </source>
</evidence>
<dbReference type="RefSeq" id="WP_311631273.1">
    <property type="nucleotide sequence ID" value="NZ_JAVREN010000020.1"/>
</dbReference>
<evidence type="ECO:0000256" key="14">
    <source>
        <dbReference type="ARBA" id="ARBA00023053"/>
    </source>
</evidence>
<dbReference type="EMBL" id="JAVREN010000020">
    <property type="protein sequence ID" value="MDT0308328.1"/>
    <property type="molecule type" value="Genomic_DNA"/>
</dbReference>
<evidence type="ECO:0000256" key="9">
    <source>
        <dbReference type="ARBA" id="ARBA00022695"/>
    </source>
</evidence>
<organism evidence="25 26">
    <name type="scientific">Streptomyces boetiae</name>
    <dbReference type="NCBI Taxonomy" id="3075541"/>
    <lineage>
        <taxon>Bacteria</taxon>
        <taxon>Bacillati</taxon>
        <taxon>Actinomycetota</taxon>
        <taxon>Actinomycetes</taxon>
        <taxon>Kitasatosporales</taxon>
        <taxon>Streptomycetaceae</taxon>
        <taxon>Streptomyces</taxon>
    </lineage>
</organism>
<keyword evidence="25" id="KW-0540">Nuclease</keyword>
<evidence type="ECO:0000313" key="26">
    <source>
        <dbReference type="Proteomes" id="UP001183388"/>
    </source>
</evidence>
<dbReference type="Pfam" id="PF14716">
    <property type="entry name" value="HHH_8"/>
    <property type="match status" value="1"/>
</dbReference>
<evidence type="ECO:0000259" key="23">
    <source>
        <dbReference type="SMART" id="SM00481"/>
    </source>
</evidence>
<keyword evidence="14" id="KW-0915">Sodium</keyword>
<dbReference type="PANTHER" id="PTHR36928:SF1">
    <property type="entry name" value="PHOSPHATASE YCDX-RELATED"/>
    <property type="match status" value="1"/>
</dbReference>
<dbReference type="CDD" id="cd07436">
    <property type="entry name" value="PHP_PolX"/>
    <property type="match status" value="1"/>
</dbReference>
<evidence type="ECO:0000256" key="12">
    <source>
        <dbReference type="ARBA" id="ARBA00022843"/>
    </source>
</evidence>
<dbReference type="Gene3D" id="3.30.210.10">
    <property type="entry name" value="DNA polymerase, thumb domain"/>
    <property type="match status" value="1"/>
</dbReference>
<comment type="function">
    <text evidence="20">Repair polymerase that plays a key role in base-excision repair. During this process, the damaged base is excised by specific DNA glycosylases, the DNA backbone is nicked at the abasic site by an apurinic/apyrimidic (AP) endonuclease, and POLB removes 5'-deoxyribose-phosphate from the preincised AP site acting as a 5'-deoxyribose-phosphate lyase (5'-dRP lyase); through its DNA polymerase activity, it adds one nucleotide to the 3' end of the arising single-nucleotide gap. Conducts 'gap-filling' DNA synthesis in a stepwise distributive fashion rather than in a processive fashion as for other DNA polymerases. It is also able to cleave sugar-phosphate bonds 3' to an intact AP site, acting as an AP lyase.</text>
</comment>
<comment type="subcellular location">
    <subcellularLocation>
        <location evidence="2">Cytoplasm</location>
    </subcellularLocation>
</comment>
<dbReference type="SUPFAM" id="SSF158702">
    <property type="entry name" value="Sec63 N-terminal domain-like"/>
    <property type="match status" value="1"/>
</dbReference>
<keyword evidence="25" id="KW-0269">Exonuclease</keyword>
<dbReference type="SMART" id="SM00483">
    <property type="entry name" value="POLXc"/>
    <property type="match status" value="1"/>
</dbReference>